<name>A0A2M8CDI3_9BACT</name>
<dbReference type="EMBL" id="PFTV01000084">
    <property type="protein sequence ID" value="PJB57120.1"/>
    <property type="molecule type" value="Genomic_DNA"/>
</dbReference>
<gene>
    <name evidence="1" type="ORF">CO097_03355</name>
</gene>
<evidence type="ECO:0000313" key="1">
    <source>
        <dbReference type="EMBL" id="PJB57120.1"/>
    </source>
</evidence>
<reference evidence="1 2" key="1">
    <citation type="submission" date="2017-09" db="EMBL/GenBank/DDBJ databases">
        <title>Depth-based differentiation of microbial function through sediment-hosted aquifers and enrichment of novel symbionts in the deep terrestrial subsurface.</title>
        <authorList>
            <person name="Probst A.J."/>
            <person name="Ladd B."/>
            <person name="Jarett J.K."/>
            <person name="Geller-Mcgrath D.E."/>
            <person name="Sieber C.M."/>
            <person name="Emerson J.B."/>
            <person name="Anantharaman K."/>
            <person name="Thomas B.C."/>
            <person name="Malmstrom R."/>
            <person name="Stieglmeier M."/>
            <person name="Klingl A."/>
            <person name="Woyke T."/>
            <person name="Ryan C.M."/>
            <person name="Banfield J.F."/>
        </authorList>
    </citation>
    <scope>NUCLEOTIDE SEQUENCE [LARGE SCALE GENOMIC DNA]</scope>
    <source>
        <strain evidence="1">CG_4_9_14_3_um_filter_33_16</strain>
    </source>
</reference>
<organism evidence="1 2">
    <name type="scientific">Candidatus Infernicultor aquiphilus</name>
    <dbReference type="NCBI Taxonomy" id="1805029"/>
    <lineage>
        <taxon>Bacteria</taxon>
        <taxon>Pseudomonadati</taxon>
        <taxon>Atribacterota</taxon>
        <taxon>Candidatus Phoenicimicrobiia</taxon>
        <taxon>Candidatus Pheonicimicrobiales</taxon>
        <taxon>Candidatus Phoenicimicrobiaceae</taxon>
        <taxon>Candidatus Infernicultor</taxon>
    </lineage>
</organism>
<comment type="caution">
    <text evidence="1">The sequence shown here is derived from an EMBL/GenBank/DDBJ whole genome shotgun (WGS) entry which is preliminary data.</text>
</comment>
<proteinExistence type="predicted"/>
<dbReference type="AlphaFoldDB" id="A0A2M8CDI3"/>
<sequence>MKKKEYFEVILEDMNSKFDLVFENFQNLRDKIDENKIDSDKRNDETNKLLKFAYDDLDKKIQENGLKIEENSNLIKENRGLIKENRTLIKENSKKIENNGTKIEENKKLIKENRKLIETFLDFYRIIY</sequence>
<protein>
    <submittedName>
        <fullName evidence="1">Uncharacterized protein</fullName>
    </submittedName>
</protein>
<accession>A0A2M8CDI3</accession>
<dbReference type="Proteomes" id="UP000228560">
    <property type="component" value="Unassembled WGS sequence"/>
</dbReference>
<evidence type="ECO:0000313" key="2">
    <source>
        <dbReference type="Proteomes" id="UP000228560"/>
    </source>
</evidence>
<dbReference type="Gene3D" id="1.20.5.340">
    <property type="match status" value="1"/>
</dbReference>